<protein>
    <recommendedName>
        <fullName evidence="4">Chitin-binding type-2 domain-containing protein</fullName>
    </recommendedName>
</protein>
<accession>A0A1B7ND09</accession>
<feature type="chain" id="PRO_5008597934" description="Chitin-binding type-2 domain-containing protein" evidence="1">
    <location>
        <begin position="25"/>
        <end position="83"/>
    </location>
</feature>
<name>A0A1B7ND09_9AGAM</name>
<dbReference type="InParanoid" id="A0A1B7ND09"/>
<evidence type="ECO:0008006" key="4">
    <source>
        <dbReference type="Google" id="ProtNLM"/>
    </source>
</evidence>
<dbReference type="Proteomes" id="UP000092154">
    <property type="component" value="Unassembled WGS sequence"/>
</dbReference>
<evidence type="ECO:0000313" key="2">
    <source>
        <dbReference type="EMBL" id="OAX42746.1"/>
    </source>
</evidence>
<proteinExistence type="predicted"/>
<sequence length="83" mass="8730">MKFVSLATMVTSSLVLAGITTAAASSPLGGPCASKNQYECGNEPNYNNNNDFVFYCTSANKIAYIHDCDCSGCCTIEDKAAVC</sequence>
<dbReference type="AlphaFoldDB" id="A0A1B7ND09"/>
<organism evidence="2 3">
    <name type="scientific">Rhizopogon vinicolor AM-OR11-026</name>
    <dbReference type="NCBI Taxonomy" id="1314800"/>
    <lineage>
        <taxon>Eukaryota</taxon>
        <taxon>Fungi</taxon>
        <taxon>Dikarya</taxon>
        <taxon>Basidiomycota</taxon>
        <taxon>Agaricomycotina</taxon>
        <taxon>Agaricomycetes</taxon>
        <taxon>Agaricomycetidae</taxon>
        <taxon>Boletales</taxon>
        <taxon>Suillineae</taxon>
        <taxon>Rhizopogonaceae</taxon>
        <taxon>Rhizopogon</taxon>
    </lineage>
</organism>
<evidence type="ECO:0000313" key="3">
    <source>
        <dbReference type="Proteomes" id="UP000092154"/>
    </source>
</evidence>
<dbReference type="OrthoDB" id="2612605at2759"/>
<feature type="signal peptide" evidence="1">
    <location>
        <begin position="1"/>
        <end position="24"/>
    </location>
</feature>
<dbReference type="EMBL" id="KV448150">
    <property type="protein sequence ID" value="OAX42746.1"/>
    <property type="molecule type" value="Genomic_DNA"/>
</dbReference>
<gene>
    <name evidence="2" type="ORF">K503DRAFT_766454</name>
</gene>
<reference evidence="2 3" key="1">
    <citation type="submission" date="2016-06" db="EMBL/GenBank/DDBJ databases">
        <title>Comparative genomics of the ectomycorrhizal sister species Rhizopogon vinicolor and Rhizopogon vesiculosus (Basidiomycota: Boletales) reveals a divergence of the mating type B locus.</title>
        <authorList>
            <consortium name="DOE Joint Genome Institute"/>
            <person name="Mujic A.B."/>
            <person name="Kuo A."/>
            <person name="Tritt A."/>
            <person name="Lipzen A."/>
            <person name="Chen C."/>
            <person name="Johnson J."/>
            <person name="Sharma A."/>
            <person name="Barry K."/>
            <person name="Grigoriev I.V."/>
            <person name="Spatafora J.W."/>
        </authorList>
    </citation>
    <scope>NUCLEOTIDE SEQUENCE [LARGE SCALE GENOMIC DNA]</scope>
    <source>
        <strain evidence="2 3">AM-OR11-026</strain>
    </source>
</reference>
<keyword evidence="1" id="KW-0732">Signal</keyword>
<keyword evidence="3" id="KW-1185">Reference proteome</keyword>
<evidence type="ECO:0000256" key="1">
    <source>
        <dbReference type="SAM" id="SignalP"/>
    </source>
</evidence>